<feature type="region of interest" description="Disordered" evidence="1">
    <location>
        <begin position="49"/>
        <end position="70"/>
    </location>
</feature>
<feature type="compositionally biased region" description="Polar residues" evidence="1">
    <location>
        <begin position="1"/>
        <end position="12"/>
    </location>
</feature>
<sequence length="209" mass="23699">MPAGQQKRSSTFKAADSSRDLSIGDKPARRIEAEANEKIEKETNLRACADPDGINAQRRGSRSPDLDSQRANCRDINHTTRALPLHLPAIVLSRDSHRQHLPGQHNSRCRAAIARAMYLRDRNNITPDSTTRRRGRGTMTGLHSPLEQCSSRYSTIEHIRLGEIKMNLRYLRITKNGKEAIKSAHFDSYLGKNKNDNDFTFRKSCDTME</sequence>
<evidence type="ECO:0000313" key="3">
    <source>
        <dbReference type="Proteomes" id="UP000078541"/>
    </source>
</evidence>
<keyword evidence="3" id="KW-1185">Reference proteome</keyword>
<protein>
    <submittedName>
        <fullName evidence="2">Uncharacterized protein</fullName>
    </submittedName>
</protein>
<gene>
    <name evidence="2" type="ORF">ALC56_04605</name>
</gene>
<organism evidence="2 3">
    <name type="scientific">Trachymyrmex septentrionalis</name>
    <dbReference type="NCBI Taxonomy" id="34720"/>
    <lineage>
        <taxon>Eukaryota</taxon>
        <taxon>Metazoa</taxon>
        <taxon>Ecdysozoa</taxon>
        <taxon>Arthropoda</taxon>
        <taxon>Hexapoda</taxon>
        <taxon>Insecta</taxon>
        <taxon>Pterygota</taxon>
        <taxon>Neoptera</taxon>
        <taxon>Endopterygota</taxon>
        <taxon>Hymenoptera</taxon>
        <taxon>Apocrita</taxon>
        <taxon>Aculeata</taxon>
        <taxon>Formicoidea</taxon>
        <taxon>Formicidae</taxon>
        <taxon>Myrmicinae</taxon>
        <taxon>Trachymyrmex</taxon>
    </lineage>
</organism>
<name>A0A195FL70_9HYME</name>
<feature type="region of interest" description="Disordered" evidence="1">
    <location>
        <begin position="1"/>
        <end position="30"/>
    </location>
</feature>
<feature type="compositionally biased region" description="Basic and acidic residues" evidence="1">
    <location>
        <begin position="16"/>
        <end position="30"/>
    </location>
</feature>
<dbReference type="AlphaFoldDB" id="A0A195FL70"/>
<dbReference type="EMBL" id="KQ981491">
    <property type="protein sequence ID" value="KYN41012.1"/>
    <property type="molecule type" value="Genomic_DNA"/>
</dbReference>
<evidence type="ECO:0000256" key="1">
    <source>
        <dbReference type="SAM" id="MobiDB-lite"/>
    </source>
</evidence>
<feature type="region of interest" description="Disordered" evidence="1">
    <location>
        <begin position="124"/>
        <end position="145"/>
    </location>
</feature>
<dbReference type="Proteomes" id="UP000078541">
    <property type="component" value="Unassembled WGS sequence"/>
</dbReference>
<reference evidence="2 3" key="1">
    <citation type="submission" date="2016-03" db="EMBL/GenBank/DDBJ databases">
        <title>Trachymyrmex septentrionalis WGS genome.</title>
        <authorList>
            <person name="Nygaard S."/>
            <person name="Hu H."/>
            <person name="Boomsma J."/>
            <person name="Zhang G."/>
        </authorList>
    </citation>
    <scope>NUCLEOTIDE SEQUENCE [LARGE SCALE GENOMIC DNA]</scope>
    <source>
        <strain evidence="2">Tsep2-gDNA-1</strain>
        <tissue evidence="2">Whole body</tissue>
    </source>
</reference>
<accession>A0A195FL70</accession>
<evidence type="ECO:0000313" key="2">
    <source>
        <dbReference type="EMBL" id="KYN41012.1"/>
    </source>
</evidence>
<proteinExistence type="predicted"/>